<proteinExistence type="predicted"/>
<dbReference type="PROSITE" id="PS50088">
    <property type="entry name" value="ANK_REPEAT"/>
    <property type="match status" value="1"/>
</dbReference>
<gene>
    <name evidence="4" type="ORF">TeGR_g15024</name>
</gene>
<feature type="region of interest" description="Disordered" evidence="3">
    <location>
        <begin position="118"/>
        <end position="147"/>
    </location>
</feature>
<dbReference type="PANTHER" id="PTHR24119:SF0">
    <property type="entry name" value="ACYL-COA-BINDING DOMAIN-CONTAINING PROTEIN 6"/>
    <property type="match status" value="1"/>
</dbReference>
<feature type="repeat" description="ANK" evidence="2">
    <location>
        <begin position="44"/>
        <end position="76"/>
    </location>
</feature>
<dbReference type="EMBL" id="BRYB01005585">
    <property type="protein sequence ID" value="GMI26343.1"/>
    <property type="molecule type" value="Genomic_DNA"/>
</dbReference>
<dbReference type="Pfam" id="PF13637">
    <property type="entry name" value="Ank_4"/>
    <property type="match status" value="1"/>
</dbReference>
<feature type="compositionally biased region" description="Gly residues" evidence="3">
    <location>
        <begin position="638"/>
        <end position="647"/>
    </location>
</feature>
<organism evidence="4 5">
    <name type="scientific">Tetraparma gracilis</name>
    <dbReference type="NCBI Taxonomy" id="2962635"/>
    <lineage>
        <taxon>Eukaryota</taxon>
        <taxon>Sar</taxon>
        <taxon>Stramenopiles</taxon>
        <taxon>Ochrophyta</taxon>
        <taxon>Bolidophyceae</taxon>
        <taxon>Parmales</taxon>
        <taxon>Triparmaceae</taxon>
        <taxon>Tetraparma</taxon>
    </lineage>
</organism>
<keyword evidence="1" id="KW-0446">Lipid-binding</keyword>
<feature type="region of interest" description="Disordered" evidence="3">
    <location>
        <begin position="638"/>
        <end position="669"/>
    </location>
</feature>
<evidence type="ECO:0000313" key="4">
    <source>
        <dbReference type="EMBL" id="GMI26343.1"/>
    </source>
</evidence>
<evidence type="ECO:0000313" key="5">
    <source>
        <dbReference type="Proteomes" id="UP001165060"/>
    </source>
</evidence>
<accession>A0ABQ6MHF8</accession>
<reference evidence="4 5" key="1">
    <citation type="journal article" date="2023" name="Commun. Biol.">
        <title>Genome analysis of Parmales, the sister group of diatoms, reveals the evolutionary specialization of diatoms from phago-mixotrophs to photoautotrophs.</title>
        <authorList>
            <person name="Ban H."/>
            <person name="Sato S."/>
            <person name="Yoshikawa S."/>
            <person name="Yamada K."/>
            <person name="Nakamura Y."/>
            <person name="Ichinomiya M."/>
            <person name="Sato N."/>
            <person name="Blanc-Mathieu R."/>
            <person name="Endo H."/>
            <person name="Kuwata A."/>
            <person name="Ogata H."/>
        </authorList>
    </citation>
    <scope>NUCLEOTIDE SEQUENCE [LARGE SCALE GENOMIC DNA]</scope>
</reference>
<evidence type="ECO:0000256" key="1">
    <source>
        <dbReference type="ARBA" id="ARBA00023121"/>
    </source>
</evidence>
<protein>
    <submittedName>
        <fullName evidence="4">Uncharacterized protein</fullName>
    </submittedName>
</protein>
<dbReference type="SUPFAM" id="SSF48403">
    <property type="entry name" value="Ankyrin repeat"/>
    <property type="match status" value="1"/>
</dbReference>
<keyword evidence="2" id="KW-0040">ANK repeat</keyword>
<feature type="compositionally biased region" description="Pro residues" evidence="3">
    <location>
        <begin position="350"/>
        <end position="364"/>
    </location>
</feature>
<sequence length="669" mass="72628">MATPRTTKRIHDAFSLARHNRYADLSDIMGSSEHPFHPDTSDSKGNSILLVACQNGLKRILKLALKMGADPDHRNDAGNTALHFCFMYGFGSTLGAYLKEKGADDSLRNHRGHTCYDVTMRPGASGSGATTPDNDMSFESPSKQPDFGGIEEEEYGEEEVGEYQEGEVQFGDCGAVEPTGEGWESDYLNEYVAGGYESNEVWGGEIAEEEESDADFYGLKGDGDAEGVGGEDGGYHYTDAETGRACFQNASGVRYFWDETAEAWVEIERSEAKGEQEEVMFGAVEQAEEAEEAKEVPAEEPAARPHEELYKNKFKVSTTKRRPPPPKPQPKAQGKRAPPPKIDTKRLPPARKPPPGAKAPPPKSPGMYQHEDDDDAGLQLMEAVASHNMRYIRRVLGNPLLSSRDVHAALLNATAKNAHAIVKELLPKASERSANACLAIACKLANVDLIKALLPKASQTGQVRAMVVVAGTGQTHLLSLFFKETSKNVKSNPSEFDKHDVQRIIMSLTTQNMHQALLALLPPLSFRAGPCMAQICSAALASALAKNNLEAAGALAGRVPLDRLPAALAACCRNGNVDGAKVVLDRFYRRQEEVTGEEWETQREFLLAAVRHGVEVATSKGKEEVADFLERELGKLGWGGGAGGRGGHSAAELLGKKKSMQDVKRNNRK</sequence>
<comment type="caution">
    <text evidence="4">The sequence shown here is derived from an EMBL/GenBank/DDBJ whole genome shotgun (WGS) entry which is preliminary data.</text>
</comment>
<feature type="compositionally biased region" description="Basic and acidic residues" evidence="3">
    <location>
        <begin position="659"/>
        <end position="669"/>
    </location>
</feature>
<dbReference type="PANTHER" id="PTHR24119">
    <property type="entry name" value="ACYL-COA-BINDING DOMAIN-CONTAINING PROTEIN 6"/>
    <property type="match status" value="1"/>
</dbReference>
<dbReference type="Gene3D" id="1.25.40.20">
    <property type="entry name" value="Ankyrin repeat-containing domain"/>
    <property type="match status" value="1"/>
</dbReference>
<keyword evidence="5" id="KW-1185">Reference proteome</keyword>
<dbReference type="InterPro" id="IPR002110">
    <property type="entry name" value="Ankyrin_rpt"/>
</dbReference>
<feature type="compositionally biased region" description="Polar residues" evidence="3">
    <location>
        <begin position="127"/>
        <end position="143"/>
    </location>
</feature>
<feature type="region of interest" description="Disordered" evidence="3">
    <location>
        <begin position="286"/>
        <end position="372"/>
    </location>
</feature>
<dbReference type="InterPro" id="IPR036770">
    <property type="entry name" value="Ankyrin_rpt-contain_sf"/>
</dbReference>
<evidence type="ECO:0000256" key="2">
    <source>
        <dbReference type="PROSITE-ProRule" id="PRU00023"/>
    </source>
</evidence>
<feature type="compositionally biased region" description="Basic residues" evidence="3">
    <location>
        <begin position="312"/>
        <end position="324"/>
    </location>
</feature>
<feature type="compositionally biased region" description="Basic and acidic residues" evidence="3">
    <location>
        <begin position="293"/>
        <end position="311"/>
    </location>
</feature>
<dbReference type="Proteomes" id="UP001165060">
    <property type="component" value="Unassembled WGS sequence"/>
</dbReference>
<evidence type="ECO:0000256" key="3">
    <source>
        <dbReference type="SAM" id="MobiDB-lite"/>
    </source>
</evidence>
<name>A0ABQ6MHF8_9STRA</name>